<proteinExistence type="predicted"/>
<evidence type="ECO:0000313" key="5">
    <source>
        <dbReference type="Proteomes" id="UP000057088"/>
    </source>
</evidence>
<evidence type="ECO:0000256" key="1">
    <source>
        <dbReference type="ARBA" id="ARBA00023231"/>
    </source>
</evidence>
<keyword evidence="5" id="KW-1185">Reference proteome</keyword>
<evidence type="ECO:0000313" key="3">
    <source>
        <dbReference type="EMBL" id="AMF94394.1"/>
    </source>
</evidence>
<dbReference type="SUPFAM" id="SSF53146">
    <property type="entry name" value="Nitrogenase accessory factor-like"/>
    <property type="match status" value="1"/>
</dbReference>
<dbReference type="Pfam" id="PF02579">
    <property type="entry name" value="Nitro_FeMo-Co"/>
    <property type="match status" value="1"/>
</dbReference>
<dbReference type="GeneID" id="29386302"/>
<evidence type="ECO:0000313" key="4">
    <source>
        <dbReference type="EMBL" id="SUP23983.1"/>
    </source>
</evidence>
<organism evidence="4 6">
    <name type="scientific">Vibrio fluvialis</name>
    <dbReference type="NCBI Taxonomy" id="676"/>
    <lineage>
        <taxon>Bacteria</taxon>
        <taxon>Pseudomonadati</taxon>
        <taxon>Pseudomonadota</taxon>
        <taxon>Gammaproteobacteria</taxon>
        <taxon>Vibrionales</taxon>
        <taxon>Vibrionaceae</taxon>
        <taxon>Vibrio</taxon>
    </lineage>
</organism>
<dbReference type="Proteomes" id="UP000057088">
    <property type="component" value="Chromosome 2"/>
</dbReference>
<dbReference type="AlphaFoldDB" id="A0AAX2LSH7"/>
<reference evidence="4 6" key="3">
    <citation type="submission" date="2018-06" db="EMBL/GenBank/DDBJ databases">
        <authorList>
            <consortium name="Pathogen Informatics"/>
            <person name="Doyle S."/>
        </authorList>
    </citation>
    <scope>NUCLEOTIDE SEQUENCE [LARGE SCALE GENOMIC DNA]</scope>
    <source>
        <strain evidence="4 6">NCTC11327</strain>
    </source>
</reference>
<dbReference type="InterPro" id="IPR003731">
    <property type="entry name" value="Di-Nase_FeMo-co_biosynth"/>
</dbReference>
<keyword evidence="1" id="KW-0535">Nitrogen fixation</keyword>
<feature type="domain" description="Dinitrogenase iron-molybdenum cofactor biosynthesis" evidence="2">
    <location>
        <begin position="9"/>
        <end position="90"/>
    </location>
</feature>
<evidence type="ECO:0000259" key="2">
    <source>
        <dbReference type="Pfam" id="PF02579"/>
    </source>
</evidence>
<dbReference type="EMBL" id="UHIP01000001">
    <property type="protein sequence ID" value="SUP23983.1"/>
    <property type="molecule type" value="Genomic_DNA"/>
</dbReference>
<dbReference type="EMBL" id="CP014035">
    <property type="protein sequence ID" value="AMF94394.1"/>
    <property type="molecule type" value="Genomic_DNA"/>
</dbReference>
<dbReference type="Proteomes" id="UP000254626">
    <property type="component" value="Unassembled WGS sequence"/>
</dbReference>
<evidence type="ECO:0000313" key="6">
    <source>
        <dbReference type="Proteomes" id="UP000254626"/>
    </source>
</evidence>
<dbReference type="KEGG" id="vfl:AL536_13005"/>
<sequence>MKYALPIQNQRLSNHFSKAPQFLLFDSQTGKQQWLDIEATEEARSEHHCGKKKTLLALLKQHQVDAVVVRNIGQSMLASLFLSGVKVFSSPAIHDIGNLSTTQLTPVTDMNYARPSAHKSAKPCAGHSACGHQDACCHKPVDNTKLKPRTLEKLQRVLKIHR</sequence>
<reference evidence="5" key="1">
    <citation type="submission" date="2015-12" db="EMBL/GenBank/DDBJ databases">
        <title>FDA dAtabase for Regulatory Grade micrObial Sequences (FDA-ARGOS): Supporting development and validation of Infectious Disease Dx tests.</title>
        <authorList>
            <person name="Hoffmann M."/>
            <person name="Allard M."/>
            <person name="Evans P."/>
            <person name="Brown E."/>
            <person name="Tallon L.J."/>
            <person name="Sadzewicz L."/>
            <person name="Sengamalay N."/>
            <person name="Ott S."/>
            <person name="Godinez A."/>
            <person name="Nagaraj S."/>
            <person name="Vyas G."/>
            <person name="Aluvathingal J."/>
            <person name="Nadendla S."/>
            <person name="Geyer C."/>
            <person name="Sichtig H."/>
        </authorList>
    </citation>
    <scope>NUCLEOTIDE SEQUENCE [LARGE SCALE GENOMIC DNA]</scope>
    <source>
        <strain evidence="5">ATCC 33809</strain>
    </source>
</reference>
<gene>
    <name evidence="3" type="ORF">AL536_13005</name>
    <name evidence="4" type="ORF">NCTC11327_01341</name>
</gene>
<dbReference type="InterPro" id="IPR036105">
    <property type="entry name" value="DiNase_FeMo-co_biosyn_sf"/>
</dbReference>
<reference evidence="3" key="2">
    <citation type="submission" date="2018-01" db="EMBL/GenBank/DDBJ databases">
        <title>FDA dAtabase for Regulatory Grade micrObial Sequences (FDA-ARGOS): Supporting development and validation of Infectious Disease Dx tests.</title>
        <authorList>
            <person name="Hoffmann M."/>
            <person name="Allard M."/>
            <person name="Evans P."/>
            <person name="Brown E."/>
            <person name="Tallon L."/>
            <person name="Sadzewicz L."/>
            <person name="Sengamalay N."/>
            <person name="Ott S."/>
            <person name="Godinez A."/>
            <person name="Nagaraj S."/>
            <person name="Vyas G."/>
            <person name="Aluvathingal J."/>
            <person name="Nadendla S."/>
            <person name="Geyer C."/>
            <person name="Sichtig H."/>
        </authorList>
    </citation>
    <scope>NUCLEOTIDE SEQUENCE</scope>
    <source>
        <strain evidence="3">ATCC 33809</strain>
    </source>
</reference>
<dbReference type="Gene3D" id="3.30.420.130">
    <property type="entry name" value="Dinitrogenase iron-molybdenum cofactor biosynthesis domain"/>
    <property type="match status" value="1"/>
</dbReference>
<protein>
    <submittedName>
        <fullName evidence="4">Dinitrogenase iron-molybdenum cofactor domain protein</fullName>
    </submittedName>
</protein>
<accession>A0AAX2LSH7</accession>
<dbReference type="RefSeq" id="WP_020330972.1">
    <property type="nucleotide sequence ID" value="NZ_CABLBX010000001.1"/>
</dbReference>
<name>A0AAX2LSH7_VIBFL</name>